<proteinExistence type="predicted"/>
<dbReference type="Proteomes" id="UP001064106">
    <property type="component" value="Unassembled WGS sequence"/>
</dbReference>
<name>A0ABT2QZC7_9GAMM</name>
<dbReference type="GeneID" id="94685984"/>
<comment type="caution">
    <text evidence="1">The sequence shown here is derived from an EMBL/GenBank/DDBJ whole genome shotgun (WGS) entry which is preliminary data.</text>
</comment>
<reference evidence="1" key="1">
    <citation type="submission" date="2012-09" db="EMBL/GenBank/DDBJ databases">
        <title>Genome Sequence of alkane-degrading Bacterium Alcanivorax balearicus MACL04.</title>
        <authorList>
            <person name="Lai Q."/>
            <person name="Shao Z."/>
        </authorList>
    </citation>
    <scope>NUCLEOTIDE SEQUENCE</scope>
    <source>
        <strain evidence="1">MACL04</strain>
    </source>
</reference>
<accession>A0ABT2QZC7</accession>
<dbReference type="Pfam" id="PF10905">
    <property type="entry name" value="DUF2695"/>
    <property type="match status" value="1"/>
</dbReference>
<evidence type="ECO:0008006" key="3">
    <source>
        <dbReference type="Google" id="ProtNLM"/>
    </source>
</evidence>
<evidence type="ECO:0000313" key="2">
    <source>
        <dbReference type="Proteomes" id="UP001064106"/>
    </source>
</evidence>
<gene>
    <name evidence="1" type="ORF">MA04_02156</name>
</gene>
<organism evidence="1 2">
    <name type="scientific">Alloalcanivorax balearicus MACL04</name>
    <dbReference type="NCBI Taxonomy" id="1177182"/>
    <lineage>
        <taxon>Bacteria</taxon>
        <taxon>Pseudomonadati</taxon>
        <taxon>Pseudomonadota</taxon>
        <taxon>Gammaproteobacteria</taxon>
        <taxon>Oceanospirillales</taxon>
        <taxon>Alcanivoracaceae</taxon>
        <taxon>Alloalcanivorax</taxon>
    </lineage>
</organism>
<dbReference type="EMBL" id="ARXS01000011">
    <property type="protein sequence ID" value="MCU5782856.1"/>
    <property type="molecule type" value="Genomic_DNA"/>
</dbReference>
<protein>
    <recommendedName>
        <fullName evidence="3">DUF2695 domain-containing protein</fullName>
    </recommendedName>
</protein>
<keyword evidence="2" id="KW-1185">Reference proteome</keyword>
<dbReference type="InterPro" id="IPR024248">
    <property type="entry name" value="DUF2695"/>
</dbReference>
<sequence>MDQAAKKALKAEFKAKRRAALCASLPMPLAQLKALFSFLDRTDAPPCDHSLTRTRVFLNQQGLASELVVPWLNEHGGYCDCEVLANVHDEVGDLIGWHLDEEY</sequence>
<evidence type="ECO:0000313" key="1">
    <source>
        <dbReference type="EMBL" id="MCU5782856.1"/>
    </source>
</evidence>
<dbReference type="RefSeq" id="WP_262460429.1">
    <property type="nucleotide sequence ID" value="NZ_ARXS01000011.1"/>
</dbReference>